<feature type="signal peptide" evidence="1">
    <location>
        <begin position="1"/>
        <end position="21"/>
    </location>
</feature>
<comment type="caution">
    <text evidence="2">The sequence shown here is derived from an EMBL/GenBank/DDBJ whole genome shotgun (WGS) entry which is preliminary data.</text>
</comment>
<reference evidence="2" key="1">
    <citation type="submission" date="2020-06" db="EMBL/GenBank/DDBJ databases">
        <authorList>
            <consortium name="Plant Systems Biology data submission"/>
        </authorList>
    </citation>
    <scope>NUCLEOTIDE SEQUENCE</scope>
    <source>
        <strain evidence="2">D6</strain>
    </source>
</reference>
<organism evidence="2 3">
    <name type="scientific">Seminavis robusta</name>
    <dbReference type="NCBI Taxonomy" id="568900"/>
    <lineage>
        <taxon>Eukaryota</taxon>
        <taxon>Sar</taxon>
        <taxon>Stramenopiles</taxon>
        <taxon>Ochrophyta</taxon>
        <taxon>Bacillariophyta</taxon>
        <taxon>Bacillariophyceae</taxon>
        <taxon>Bacillariophycidae</taxon>
        <taxon>Naviculales</taxon>
        <taxon>Naviculaceae</taxon>
        <taxon>Seminavis</taxon>
    </lineage>
</organism>
<name>A0A9N8EVK1_9STRA</name>
<keyword evidence="1" id="KW-0732">Signal</keyword>
<evidence type="ECO:0000256" key="1">
    <source>
        <dbReference type="SAM" id="SignalP"/>
    </source>
</evidence>
<evidence type="ECO:0000313" key="3">
    <source>
        <dbReference type="Proteomes" id="UP001153069"/>
    </source>
</evidence>
<proteinExistence type="predicted"/>
<gene>
    <name evidence="2" type="ORF">SEMRO_1950_G307351.1</name>
</gene>
<keyword evidence="3" id="KW-1185">Reference proteome</keyword>
<evidence type="ECO:0000313" key="2">
    <source>
        <dbReference type="EMBL" id="CAB9527160.1"/>
    </source>
</evidence>
<accession>A0A9N8EVK1</accession>
<sequence length="144" mass="15048">MRLSLSFLLVTALSLVVVTRCQENSTNSSADGTSSTSTESVPCEGYFSSHWYSCDAPESCTVTGSFSFLKGGSETFNGVGKKVQNMTCGAGTDCTYDCCDLPCEFTVNASTPESTDPPSGVVATGRSFSLVSSVVSGLMLIWVA</sequence>
<dbReference type="EMBL" id="CAICTM010001948">
    <property type="protein sequence ID" value="CAB9527160.1"/>
    <property type="molecule type" value="Genomic_DNA"/>
</dbReference>
<dbReference type="AlphaFoldDB" id="A0A9N8EVK1"/>
<protein>
    <submittedName>
        <fullName evidence="2">Uncharacterized protein</fullName>
    </submittedName>
</protein>
<feature type="chain" id="PRO_5040309952" evidence="1">
    <location>
        <begin position="22"/>
        <end position="144"/>
    </location>
</feature>
<dbReference type="Proteomes" id="UP001153069">
    <property type="component" value="Unassembled WGS sequence"/>
</dbReference>